<protein>
    <submittedName>
        <fullName evidence="2">Uncharacterized protein</fullName>
    </submittedName>
</protein>
<feature type="transmembrane region" description="Helical" evidence="1">
    <location>
        <begin position="71"/>
        <end position="93"/>
    </location>
</feature>
<organism evidence="2 3">
    <name type="scientific">Globisporangium ultimum (strain ATCC 200006 / CBS 805.95 / DAOM BR144)</name>
    <name type="common">Pythium ultimum</name>
    <dbReference type="NCBI Taxonomy" id="431595"/>
    <lineage>
        <taxon>Eukaryota</taxon>
        <taxon>Sar</taxon>
        <taxon>Stramenopiles</taxon>
        <taxon>Oomycota</taxon>
        <taxon>Peronosporomycetes</taxon>
        <taxon>Pythiales</taxon>
        <taxon>Pythiaceae</taxon>
        <taxon>Globisporangium</taxon>
    </lineage>
</organism>
<keyword evidence="1" id="KW-1133">Transmembrane helix</keyword>
<reference evidence="3" key="2">
    <citation type="submission" date="2010-04" db="EMBL/GenBank/DDBJ databases">
        <authorList>
            <person name="Buell R."/>
            <person name="Hamilton J."/>
            <person name="Hostetler J."/>
        </authorList>
    </citation>
    <scope>NUCLEOTIDE SEQUENCE [LARGE SCALE GENOMIC DNA]</scope>
    <source>
        <strain evidence="3">DAOM:BR144</strain>
    </source>
</reference>
<sequence>MVLVKPLEKPLEMTLPQLSLSATAVVAALAIGFWVVSFPRCIIMHPVGECSWLGLTVNCLPAIDLESPWNYLLAHWLLAGVLFTIGCVNALAINFKGNYLMTASTTGYVWITAAFAIFRAQYGIGKPLLIGAAMHNWFEWHAHMVNTTTRTLHFANDRELTETLEALYNEDMVLKYTLPGYKGVVALYNNVTSGGCDATYAFRTDGKTHKVNDVYRDFMNNRVPALQAMFSS</sequence>
<evidence type="ECO:0000313" key="3">
    <source>
        <dbReference type="Proteomes" id="UP000019132"/>
    </source>
</evidence>
<proteinExistence type="predicted"/>
<evidence type="ECO:0000256" key="1">
    <source>
        <dbReference type="SAM" id="Phobius"/>
    </source>
</evidence>
<feature type="transmembrane region" description="Helical" evidence="1">
    <location>
        <begin position="99"/>
        <end position="118"/>
    </location>
</feature>
<dbReference type="InParanoid" id="K3WV00"/>
<accession>K3WV00</accession>
<dbReference type="eggNOG" id="ENOG502SNC0">
    <property type="taxonomic scope" value="Eukaryota"/>
</dbReference>
<keyword evidence="3" id="KW-1185">Reference proteome</keyword>
<feature type="transmembrane region" description="Helical" evidence="1">
    <location>
        <begin position="20"/>
        <end position="38"/>
    </location>
</feature>
<dbReference type="Proteomes" id="UP000019132">
    <property type="component" value="Unassembled WGS sequence"/>
</dbReference>
<dbReference type="EnsemblProtists" id="PYU1_T008797">
    <property type="protein sequence ID" value="PYU1_T008797"/>
    <property type="gene ID" value="PYU1_G008779"/>
</dbReference>
<reference evidence="3" key="1">
    <citation type="journal article" date="2010" name="Genome Biol.">
        <title>Genome sequence of the necrotrophic plant pathogen Pythium ultimum reveals original pathogenicity mechanisms and effector repertoire.</title>
        <authorList>
            <person name="Levesque C.A."/>
            <person name="Brouwer H."/>
            <person name="Cano L."/>
            <person name="Hamilton J.P."/>
            <person name="Holt C."/>
            <person name="Huitema E."/>
            <person name="Raffaele S."/>
            <person name="Robideau G.P."/>
            <person name="Thines M."/>
            <person name="Win J."/>
            <person name="Zerillo M.M."/>
            <person name="Beakes G.W."/>
            <person name="Boore J.L."/>
            <person name="Busam D."/>
            <person name="Dumas B."/>
            <person name="Ferriera S."/>
            <person name="Fuerstenberg S.I."/>
            <person name="Gachon C.M."/>
            <person name="Gaulin E."/>
            <person name="Govers F."/>
            <person name="Grenville-Briggs L."/>
            <person name="Horner N."/>
            <person name="Hostetler J."/>
            <person name="Jiang R.H."/>
            <person name="Johnson J."/>
            <person name="Krajaejun T."/>
            <person name="Lin H."/>
            <person name="Meijer H.J."/>
            <person name="Moore B."/>
            <person name="Morris P."/>
            <person name="Phuntmart V."/>
            <person name="Puiu D."/>
            <person name="Shetty J."/>
            <person name="Stajich J.E."/>
            <person name="Tripathy S."/>
            <person name="Wawra S."/>
            <person name="van West P."/>
            <person name="Whitty B.R."/>
            <person name="Coutinho P.M."/>
            <person name="Henrissat B."/>
            <person name="Martin F."/>
            <person name="Thomas P.D."/>
            <person name="Tyler B.M."/>
            <person name="De Vries R.P."/>
            <person name="Kamoun S."/>
            <person name="Yandell M."/>
            <person name="Tisserat N."/>
            <person name="Buell C.R."/>
        </authorList>
    </citation>
    <scope>NUCLEOTIDE SEQUENCE</scope>
    <source>
        <strain evidence="3">DAOM:BR144</strain>
    </source>
</reference>
<name>K3WV00_GLOUD</name>
<evidence type="ECO:0000313" key="2">
    <source>
        <dbReference type="EnsemblProtists" id="PYU1_T008797"/>
    </source>
</evidence>
<dbReference type="HOGENOM" id="CLU_1196944_0_0_1"/>
<dbReference type="EMBL" id="GL376558">
    <property type="status" value="NOT_ANNOTATED_CDS"/>
    <property type="molecule type" value="Genomic_DNA"/>
</dbReference>
<reference evidence="2" key="3">
    <citation type="submission" date="2015-02" db="UniProtKB">
        <authorList>
            <consortium name="EnsemblProtists"/>
        </authorList>
    </citation>
    <scope>IDENTIFICATION</scope>
    <source>
        <strain evidence="2">DAOM BR144</strain>
    </source>
</reference>
<dbReference type="AlphaFoldDB" id="K3WV00"/>
<keyword evidence="1" id="KW-0472">Membrane</keyword>
<dbReference type="VEuPathDB" id="FungiDB:PYU1_G008779"/>
<keyword evidence="1" id="KW-0812">Transmembrane</keyword>